<dbReference type="EMBL" id="FOIQ01000001">
    <property type="protein sequence ID" value="SEV89795.1"/>
    <property type="molecule type" value="Genomic_DNA"/>
</dbReference>
<dbReference type="Pfam" id="PF11795">
    <property type="entry name" value="DUF3322"/>
    <property type="match status" value="1"/>
</dbReference>
<reference evidence="3 4" key="1">
    <citation type="submission" date="2016-10" db="EMBL/GenBank/DDBJ databases">
        <authorList>
            <person name="de Groot N.N."/>
        </authorList>
    </citation>
    <scope>NUCLEOTIDE SEQUENCE [LARGE SCALE GENOMIC DNA]</scope>
    <source>
        <strain evidence="3 4">TC2-24</strain>
    </source>
</reference>
<dbReference type="AlphaFoldDB" id="A0A1I0MNR7"/>
<feature type="domain" description="DUF3322" evidence="2">
    <location>
        <begin position="4"/>
        <end position="181"/>
    </location>
</feature>
<sequence>MITPIEIKKKAANKYKAYLQSIVEGETFNPIVIIGDKKPNEDTVKFEEELTELISCSKEKKGYGYFIEYQTVKTKRHGIQDIPISISFQSEFDYLKYINKEKDTVKFKKDITSILSSFPELKDWICKYPIKVIENDWESLLKVCKYFKTVPQPHLYIRELPIQVHTKYIESNTGIIRELLDIIIAEHINVDEKQFESRFNLKFDETLVRFRILDEAISQQLFGGIDDISIPISEFQHLSLPIQTVYIVENKMNMLTFPAQSNGIVVFGKGFGVDIMKNVEWLKTKKIYYWGDLDAHGFQILSEIRTHFEQVESFMMDKHTFDLFYEGDKGTETNVEKDLCLTSEENEMFKYLKEYNLRLEQEKIPHEYARTKIPQ</sequence>
<keyword evidence="4" id="KW-1185">Reference proteome</keyword>
<evidence type="ECO:0000259" key="1">
    <source>
        <dbReference type="Pfam" id="PF09983"/>
    </source>
</evidence>
<evidence type="ECO:0008006" key="5">
    <source>
        <dbReference type="Google" id="ProtNLM"/>
    </source>
</evidence>
<protein>
    <recommendedName>
        <fullName evidence="5">Wadjet protein JetD C-terminal domain-containing protein</fullName>
    </recommendedName>
</protein>
<accession>A0A1I0MNR7</accession>
<dbReference type="Proteomes" id="UP000199373">
    <property type="component" value="Unassembled WGS sequence"/>
</dbReference>
<name>A0A1I0MNR7_9BACT</name>
<dbReference type="Pfam" id="PF09983">
    <property type="entry name" value="JetD_C"/>
    <property type="match status" value="1"/>
</dbReference>
<feature type="domain" description="Wadjet protein JetD C-terminal" evidence="1">
    <location>
        <begin position="204"/>
        <end position="372"/>
    </location>
</feature>
<evidence type="ECO:0000259" key="2">
    <source>
        <dbReference type="Pfam" id="PF11795"/>
    </source>
</evidence>
<evidence type="ECO:0000313" key="3">
    <source>
        <dbReference type="EMBL" id="SEV89795.1"/>
    </source>
</evidence>
<gene>
    <name evidence="3" type="ORF">SAMN04487850_0812</name>
</gene>
<dbReference type="InterPro" id="IPR024534">
    <property type="entry name" value="JetD_C"/>
</dbReference>
<organism evidence="3 4">
    <name type="scientific">Prevotella aff. ruminicola Tc2-24</name>
    <dbReference type="NCBI Taxonomy" id="81582"/>
    <lineage>
        <taxon>Bacteria</taxon>
        <taxon>Pseudomonadati</taxon>
        <taxon>Bacteroidota</taxon>
        <taxon>Bacteroidia</taxon>
        <taxon>Bacteroidales</taxon>
        <taxon>Prevotellaceae</taxon>
        <taxon>Prevotella</taxon>
    </lineage>
</organism>
<proteinExistence type="predicted"/>
<dbReference type="InterPro" id="IPR024537">
    <property type="entry name" value="DUF3322"/>
</dbReference>
<evidence type="ECO:0000313" key="4">
    <source>
        <dbReference type="Proteomes" id="UP000199373"/>
    </source>
</evidence>
<dbReference type="RefSeq" id="WP_091914824.1">
    <property type="nucleotide sequence ID" value="NZ_FOIQ01000001.1"/>
</dbReference>